<keyword evidence="2" id="KW-1185">Reference proteome</keyword>
<evidence type="ECO:0000313" key="1">
    <source>
        <dbReference type="EMBL" id="OLQ08903.1"/>
    </source>
</evidence>
<gene>
    <name evidence="1" type="ORF">AK812_SmicGene7553</name>
</gene>
<dbReference type="OrthoDB" id="10311088at2759"/>
<dbReference type="EMBL" id="LSRX01000108">
    <property type="protein sequence ID" value="OLQ08903.1"/>
    <property type="molecule type" value="Genomic_DNA"/>
</dbReference>
<dbReference type="Proteomes" id="UP000186817">
    <property type="component" value="Unassembled WGS sequence"/>
</dbReference>
<dbReference type="AlphaFoldDB" id="A0A1Q9EN97"/>
<proteinExistence type="predicted"/>
<reference evidence="1 2" key="1">
    <citation type="submission" date="2016-02" db="EMBL/GenBank/DDBJ databases">
        <title>Genome analysis of coral dinoflagellate symbionts highlights evolutionary adaptations to a symbiotic lifestyle.</title>
        <authorList>
            <person name="Aranda M."/>
            <person name="Li Y."/>
            <person name="Liew Y.J."/>
            <person name="Baumgarten S."/>
            <person name="Simakov O."/>
            <person name="Wilson M."/>
            <person name="Piel J."/>
            <person name="Ashoor H."/>
            <person name="Bougouffa S."/>
            <person name="Bajic V.B."/>
            <person name="Ryu T."/>
            <person name="Ravasi T."/>
            <person name="Bayer T."/>
            <person name="Micklem G."/>
            <person name="Kim H."/>
            <person name="Bhak J."/>
            <person name="Lajeunesse T.C."/>
            <person name="Voolstra C.R."/>
        </authorList>
    </citation>
    <scope>NUCLEOTIDE SEQUENCE [LARGE SCALE GENOMIC DNA]</scope>
    <source>
        <strain evidence="1 2">CCMP2467</strain>
    </source>
</reference>
<sequence>MKPPLHESEIRKTWLRDGRVVDLMVLRSSLSAREQQFKSDCFSVYGGIKSPKGKYLAGSPWGHILSLGGGVTRNMVLFTTVAMFCATSIHPSFAAFVPISPEVPIRRVIERCLASAHAQFVESGMADPQWCALQAFTNDVVDLSHDIADLCEDEAAPPDSVAPAPIVTPDSVAAASSTVPFASASETCWTAGLSSLRLRRGSKGQHLAF</sequence>
<organism evidence="1 2">
    <name type="scientific">Symbiodinium microadriaticum</name>
    <name type="common">Dinoflagellate</name>
    <name type="synonym">Zooxanthella microadriatica</name>
    <dbReference type="NCBI Taxonomy" id="2951"/>
    <lineage>
        <taxon>Eukaryota</taxon>
        <taxon>Sar</taxon>
        <taxon>Alveolata</taxon>
        <taxon>Dinophyceae</taxon>
        <taxon>Suessiales</taxon>
        <taxon>Symbiodiniaceae</taxon>
        <taxon>Symbiodinium</taxon>
    </lineage>
</organism>
<comment type="caution">
    <text evidence="1">The sequence shown here is derived from an EMBL/GenBank/DDBJ whole genome shotgun (WGS) entry which is preliminary data.</text>
</comment>
<accession>A0A1Q9EN97</accession>
<evidence type="ECO:0000313" key="2">
    <source>
        <dbReference type="Proteomes" id="UP000186817"/>
    </source>
</evidence>
<name>A0A1Q9EN97_SYMMI</name>
<protein>
    <submittedName>
        <fullName evidence="1">Uncharacterized protein</fullName>
    </submittedName>
</protein>